<feature type="transmembrane region" description="Helical" evidence="10">
    <location>
        <begin position="149"/>
        <end position="168"/>
    </location>
</feature>
<evidence type="ECO:0000256" key="4">
    <source>
        <dbReference type="ARBA" id="ARBA00022475"/>
    </source>
</evidence>
<evidence type="ECO:0000256" key="3">
    <source>
        <dbReference type="ARBA" id="ARBA00022448"/>
    </source>
</evidence>
<dbReference type="InterPro" id="IPR050277">
    <property type="entry name" value="Sodium:Solute_Symporter"/>
</dbReference>
<keyword evidence="6" id="KW-0769">Symport</keyword>
<feature type="transmembrane region" description="Helical" evidence="10">
    <location>
        <begin position="437"/>
        <end position="459"/>
    </location>
</feature>
<protein>
    <submittedName>
        <fullName evidence="12">Cation acetate symporter</fullName>
    </submittedName>
</protein>
<feature type="chain" id="PRO_5036965789" evidence="11">
    <location>
        <begin position="23"/>
        <end position="536"/>
    </location>
</feature>
<keyword evidence="3" id="KW-0813">Transport</keyword>
<dbReference type="GO" id="GO:0005886">
    <property type="term" value="C:plasma membrane"/>
    <property type="evidence" value="ECO:0007669"/>
    <property type="project" value="UniProtKB-SubCell"/>
</dbReference>
<evidence type="ECO:0000256" key="5">
    <source>
        <dbReference type="ARBA" id="ARBA00022692"/>
    </source>
</evidence>
<dbReference type="InterPro" id="IPR038377">
    <property type="entry name" value="Na/Glc_symporter_sf"/>
</dbReference>
<reference evidence="12" key="2">
    <citation type="submission" date="2020-09" db="EMBL/GenBank/DDBJ databases">
        <authorList>
            <person name="Sun Q."/>
            <person name="Ohkuma M."/>
        </authorList>
    </citation>
    <scope>NUCLEOTIDE SEQUENCE</scope>
    <source>
        <strain evidence="12">JCM 4956</strain>
    </source>
</reference>
<dbReference type="InterPro" id="IPR001734">
    <property type="entry name" value="Na/solute_symporter"/>
</dbReference>
<evidence type="ECO:0000313" key="13">
    <source>
        <dbReference type="Proteomes" id="UP000645555"/>
    </source>
</evidence>
<keyword evidence="8 10" id="KW-0472">Membrane</keyword>
<evidence type="ECO:0000313" key="12">
    <source>
        <dbReference type="EMBL" id="GGX76841.1"/>
    </source>
</evidence>
<dbReference type="PROSITE" id="PS50283">
    <property type="entry name" value="NA_SOLUT_SYMP_3"/>
    <property type="match status" value="1"/>
</dbReference>
<name>A0A918KUI1_9ACTN</name>
<comment type="subcellular location">
    <subcellularLocation>
        <location evidence="1">Cell membrane</location>
        <topology evidence="1">Multi-pass membrane protein</topology>
    </subcellularLocation>
</comment>
<dbReference type="GO" id="GO:0015123">
    <property type="term" value="F:acetate transmembrane transporter activity"/>
    <property type="evidence" value="ECO:0007669"/>
    <property type="project" value="TreeGrafter"/>
</dbReference>
<evidence type="ECO:0000256" key="2">
    <source>
        <dbReference type="ARBA" id="ARBA00006434"/>
    </source>
</evidence>
<reference evidence="12" key="1">
    <citation type="journal article" date="2014" name="Int. J. Syst. Evol. Microbiol.">
        <title>Complete genome sequence of Corynebacterium casei LMG S-19264T (=DSM 44701T), isolated from a smear-ripened cheese.</title>
        <authorList>
            <consortium name="US DOE Joint Genome Institute (JGI-PGF)"/>
            <person name="Walter F."/>
            <person name="Albersmeier A."/>
            <person name="Kalinowski J."/>
            <person name="Ruckert C."/>
        </authorList>
    </citation>
    <scope>NUCLEOTIDE SEQUENCE</scope>
    <source>
        <strain evidence="12">JCM 4956</strain>
    </source>
</reference>
<feature type="transmembrane region" description="Helical" evidence="10">
    <location>
        <begin position="70"/>
        <end position="89"/>
    </location>
</feature>
<dbReference type="GO" id="GO:0015293">
    <property type="term" value="F:symporter activity"/>
    <property type="evidence" value="ECO:0007669"/>
    <property type="project" value="UniProtKB-KW"/>
</dbReference>
<sequence length="536" mass="54906">MAIVLFLAFVTVCLLLCGLAAADQDDPRQFYTGSASLGPVPSGLAIAGDYLSAATLLSTTGSIALKGVDGVLFACATVVSLALTGLLLAEPLRKADRYTLGDVVAERLRRPSVRTAMGITTIVVLLPLLLVQLTAAGRITTVMLGLPEGALTVCTAATGALMVCYSAFGGMRGTGLIQILKTVVVVPVVVLVGILVLQRFGGNPARLLHAAAANGGPGYTTPGMQFGDSLVGRLDLIGFGATLVLGAACLPHITMRFHPVRSARALRISMRWAVGSVALICAALAVIGLGAAALVGPEALGAGDPAGGTALLMVTATLDPASGAAGESVLFAVVACAVFATALAAVAGITLAAAASLAHDLPSRDRRRKRGRSPGTREAVRARWAVALVGAVAVLLSMPAHTRNPQVLVSFTFGAAAASIVPVLVCTFFWRGFTARGALYALYGAPLLTALLMLFSPAVSGTPVALLPEYDFHWFPLQTPGLVGIPAGFLLCVLGSLPLRRTDDSGYEPGRGTDEVPRATHWAAARSSASDVRSPM</sequence>
<feature type="transmembrane region" description="Helical" evidence="10">
    <location>
        <begin position="380"/>
        <end position="401"/>
    </location>
</feature>
<dbReference type="Proteomes" id="UP000645555">
    <property type="component" value="Unassembled WGS sequence"/>
</dbReference>
<dbReference type="EMBL" id="BMWD01000019">
    <property type="protein sequence ID" value="GGX76841.1"/>
    <property type="molecule type" value="Genomic_DNA"/>
</dbReference>
<evidence type="ECO:0000256" key="6">
    <source>
        <dbReference type="ARBA" id="ARBA00022847"/>
    </source>
</evidence>
<feature type="transmembrane region" description="Helical" evidence="10">
    <location>
        <begin position="180"/>
        <end position="200"/>
    </location>
</feature>
<keyword evidence="5 10" id="KW-0812">Transmembrane</keyword>
<comment type="similarity">
    <text evidence="2 9">Belongs to the sodium:solute symporter (SSF) (TC 2.A.21) family.</text>
</comment>
<dbReference type="Gene3D" id="1.20.1730.10">
    <property type="entry name" value="Sodium/glucose cotransporter"/>
    <property type="match status" value="1"/>
</dbReference>
<feature type="transmembrane region" description="Helical" evidence="10">
    <location>
        <begin position="230"/>
        <end position="251"/>
    </location>
</feature>
<evidence type="ECO:0000256" key="1">
    <source>
        <dbReference type="ARBA" id="ARBA00004651"/>
    </source>
</evidence>
<dbReference type="PANTHER" id="PTHR48086:SF6">
    <property type="entry name" value="CATION_ACETATE SYMPORTER ACTP"/>
    <property type="match status" value="1"/>
</dbReference>
<feature type="transmembrane region" description="Helical" evidence="10">
    <location>
        <begin position="479"/>
        <end position="499"/>
    </location>
</feature>
<keyword evidence="7 10" id="KW-1133">Transmembrane helix</keyword>
<dbReference type="GO" id="GO:0006847">
    <property type="term" value="P:plasma membrane acetate transport"/>
    <property type="evidence" value="ECO:0007669"/>
    <property type="project" value="TreeGrafter"/>
</dbReference>
<keyword evidence="4" id="KW-1003">Cell membrane</keyword>
<gene>
    <name evidence="12" type="ORF">GCM10010515_51060</name>
</gene>
<dbReference type="Pfam" id="PF00474">
    <property type="entry name" value="SSF"/>
    <property type="match status" value="1"/>
</dbReference>
<accession>A0A918KUI1</accession>
<feature type="transmembrane region" description="Helical" evidence="10">
    <location>
        <begin position="329"/>
        <end position="359"/>
    </location>
</feature>
<keyword evidence="11" id="KW-0732">Signal</keyword>
<evidence type="ECO:0000256" key="10">
    <source>
        <dbReference type="SAM" id="Phobius"/>
    </source>
</evidence>
<evidence type="ECO:0000256" key="8">
    <source>
        <dbReference type="ARBA" id="ARBA00023136"/>
    </source>
</evidence>
<evidence type="ECO:0000256" key="9">
    <source>
        <dbReference type="RuleBase" id="RU362091"/>
    </source>
</evidence>
<dbReference type="PANTHER" id="PTHR48086">
    <property type="entry name" value="SODIUM/PROLINE SYMPORTER-RELATED"/>
    <property type="match status" value="1"/>
</dbReference>
<comment type="caution">
    <text evidence="12">The sequence shown here is derived from an EMBL/GenBank/DDBJ whole genome shotgun (WGS) entry which is preliminary data.</text>
</comment>
<dbReference type="AlphaFoldDB" id="A0A918KUI1"/>
<feature type="transmembrane region" description="Helical" evidence="10">
    <location>
        <begin position="407"/>
        <end position="430"/>
    </location>
</feature>
<dbReference type="CDD" id="cd11480">
    <property type="entry name" value="SLC5sbd_u4"/>
    <property type="match status" value="1"/>
</dbReference>
<feature type="signal peptide" evidence="11">
    <location>
        <begin position="1"/>
        <end position="22"/>
    </location>
</feature>
<feature type="transmembrane region" description="Helical" evidence="10">
    <location>
        <begin position="272"/>
        <end position="295"/>
    </location>
</feature>
<evidence type="ECO:0000256" key="11">
    <source>
        <dbReference type="SAM" id="SignalP"/>
    </source>
</evidence>
<organism evidence="12 13">
    <name type="scientific">Streptomyces fructofermentans</name>
    <dbReference type="NCBI Taxonomy" id="152141"/>
    <lineage>
        <taxon>Bacteria</taxon>
        <taxon>Bacillati</taxon>
        <taxon>Actinomycetota</taxon>
        <taxon>Actinomycetes</taxon>
        <taxon>Kitasatosporales</taxon>
        <taxon>Streptomycetaceae</taxon>
        <taxon>Streptomyces</taxon>
    </lineage>
</organism>
<evidence type="ECO:0000256" key="7">
    <source>
        <dbReference type="ARBA" id="ARBA00022989"/>
    </source>
</evidence>
<proteinExistence type="inferred from homology"/>
<keyword evidence="13" id="KW-1185">Reference proteome</keyword>
<feature type="transmembrane region" description="Helical" evidence="10">
    <location>
        <begin position="116"/>
        <end position="137"/>
    </location>
</feature>